<feature type="compositionally biased region" description="Basic residues" evidence="1">
    <location>
        <begin position="36"/>
        <end position="47"/>
    </location>
</feature>
<evidence type="ECO:0000256" key="1">
    <source>
        <dbReference type="SAM" id="MobiDB-lite"/>
    </source>
</evidence>
<evidence type="ECO:0000313" key="2">
    <source>
        <dbReference type="EMBL" id="KDP22016.1"/>
    </source>
</evidence>
<name>A0A067JDR5_JATCU</name>
<evidence type="ECO:0000313" key="3">
    <source>
        <dbReference type="Proteomes" id="UP000027138"/>
    </source>
</evidence>
<accession>A0A067JDR5</accession>
<reference evidence="2 3" key="1">
    <citation type="journal article" date="2014" name="PLoS ONE">
        <title>Global Analysis of Gene Expression Profiles in Physic Nut (Jatropha curcas L.) Seedlings Exposed to Salt Stress.</title>
        <authorList>
            <person name="Zhang L."/>
            <person name="Zhang C."/>
            <person name="Wu P."/>
            <person name="Chen Y."/>
            <person name="Li M."/>
            <person name="Jiang H."/>
            <person name="Wu G."/>
        </authorList>
    </citation>
    <scope>NUCLEOTIDE SEQUENCE [LARGE SCALE GENOMIC DNA]</scope>
    <source>
        <strain evidence="3">cv. GZQX0401</strain>
        <tissue evidence="2">Young leaves</tissue>
    </source>
</reference>
<feature type="region of interest" description="Disordered" evidence="1">
    <location>
        <begin position="1"/>
        <end position="82"/>
    </location>
</feature>
<sequence length="82" mass="9292">MVKNRGRALDNMGQDAPDYNTERDVPDEVSSGHSVIPRRRRRRKSKSARNVNNQNEGVQEVRNEDNMAGTPIEMNTLLTGLQ</sequence>
<organism evidence="2 3">
    <name type="scientific">Jatropha curcas</name>
    <name type="common">Barbados nut</name>
    <dbReference type="NCBI Taxonomy" id="180498"/>
    <lineage>
        <taxon>Eukaryota</taxon>
        <taxon>Viridiplantae</taxon>
        <taxon>Streptophyta</taxon>
        <taxon>Embryophyta</taxon>
        <taxon>Tracheophyta</taxon>
        <taxon>Spermatophyta</taxon>
        <taxon>Magnoliopsida</taxon>
        <taxon>eudicotyledons</taxon>
        <taxon>Gunneridae</taxon>
        <taxon>Pentapetalae</taxon>
        <taxon>rosids</taxon>
        <taxon>fabids</taxon>
        <taxon>Malpighiales</taxon>
        <taxon>Euphorbiaceae</taxon>
        <taxon>Crotonoideae</taxon>
        <taxon>Jatropheae</taxon>
        <taxon>Jatropha</taxon>
    </lineage>
</organism>
<proteinExistence type="predicted"/>
<dbReference type="Proteomes" id="UP000027138">
    <property type="component" value="Unassembled WGS sequence"/>
</dbReference>
<feature type="compositionally biased region" description="Low complexity" evidence="1">
    <location>
        <begin position="49"/>
        <end position="58"/>
    </location>
</feature>
<gene>
    <name evidence="2" type="ORF">JCGZ_02860</name>
</gene>
<dbReference type="EMBL" id="KK915470">
    <property type="protein sequence ID" value="KDP22016.1"/>
    <property type="molecule type" value="Genomic_DNA"/>
</dbReference>
<keyword evidence="3" id="KW-1185">Reference proteome</keyword>
<dbReference type="AlphaFoldDB" id="A0A067JDR5"/>
<protein>
    <submittedName>
        <fullName evidence="2">Uncharacterized protein</fullName>
    </submittedName>
</protein>